<dbReference type="Pfam" id="PF04048">
    <property type="entry name" value="Sec8_N"/>
    <property type="match status" value="1"/>
</dbReference>
<organism evidence="5 6">
    <name type="scientific">Umbelopsis vinacea</name>
    <dbReference type="NCBI Taxonomy" id="44442"/>
    <lineage>
        <taxon>Eukaryota</taxon>
        <taxon>Fungi</taxon>
        <taxon>Fungi incertae sedis</taxon>
        <taxon>Mucoromycota</taxon>
        <taxon>Mucoromycotina</taxon>
        <taxon>Umbelopsidomycetes</taxon>
        <taxon>Umbelopsidales</taxon>
        <taxon>Umbelopsidaceae</taxon>
        <taxon>Umbelopsis</taxon>
    </lineage>
</organism>
<evidence type="ECO:0000313" key="6">
    <source>
        <dbReference type="Proteomes" id="UP000612746"/>
    </source>
</evidence>
<evidence type="ECO:0000256" key="2">
    <source>
        <dbReference type="ARBA" id="ARBA00022483"/>
    </source>
</evidence>
<feature type="domain" description="Exocyst complex component Sec8 N-terminal" evidence="4">
    <location>
        <begin position="3"/>
        <end position="92"/>
    </location>
</feature>
<feature type="non-terminal residue" evidence="5">
    <location>
        <position position="1"/>
    </location>
</feature>
<comment type="caution">
    <text evidence="5">The sequence shown here is derived from an EMBL/GenBank/DDBJ whole genome shotgun (WGS) entry which is preliminary data.</text>
</comment>
<dbReference type="GO" id="GO:0006904">
    <property type="term" value="P:vesicle docking involved in exocytosis"/>
    <property type="evidence" value="ECO:0007669"/>
    <property type="project" value="InterPro"/>
</dbReference>
<dbReference type="OrthoDB" id="2443387at2759"/>
<comment type="similarity">
    <text evidence="3">Belongs to the SEC8 family.</text>
</comment>
<name>A0A8H7PMP7_9FUNG</name>
<keyword evidence="6" id="KW-1185">Reference proteome</keyword>
<dbReference type="GO" id="GO:0006612">
    <property type="term" value="P:protein targeting to membrane"/>
    <property type="evidence" value="ECO:0007669"/>
    <property type="project" value="UniProtKB-UniRule"/>
</dbReference>
<sequence>MRNLDTALKSITNEYYQGFNSSIGTFGGVLNSVNDSHAKVQQIKSNLVKAKQVLQERRADVLNLFLRSKQRKEMISILDTIEELRVTPGNLANHIANKHFLSASTLLAHAVKSITDPDMNNIGALDDLRRNLIEQTTTLQETMIEELHNHLYLKSPYCDTLWSAYIKDQQD</sequence>
<dbReference type="PANTHER" id="PTHR14146:SF0">
    <property type="entry name" value="EXOCYST COMPLEX COMPONENT 4"/>
    <property type="match status" value="1"/>
</dbReference>
<dbReference type="GO" id="GO:0015031">
    <property type="term" value="P:protein transport"/>
    <property type="evidence" value="ECO:0007669"/>
    <property type="project" value="UniProtKB-KW"/>
</dbReference>
<evidence type="ECO:0000313" key="5">
    <source>
        <dbReference type="EMBL" id="KAG2176026.1"/>
    </source>
</evidence>
<dbReference type="GO" id="GO:0006893">
    <property type="term" value="P:Golgi to plasma membrane transport"/>
    <property type="evidence" value="ECO:0007669"/>
    <property type="project" value="TreeGrafter"/>
</dbReference>
<proteinExistence type="inferred from homology"/>
<reference evidence="5" key="1">
    <citation type="submission" date="2020-12" db="EMBL/GenBank/DDBJ databases">
        <title>Metabolic potential, ecology and presence of endohyphal bacteria is reflected in genomic diversity of Mucoromycotina.</title>
        <authorList>
            <person name="Muszewska A."/>
            <person name="Okrasinska A."/>
            <person name="Steczkiewicz K."/>
            <person name="Drgas O."/>
            <person name="Orlowska M."/>
            <person name="Perlinska-Lenart U."/>
            <person name="Aleksandrzak-Piekarczyk T."/>
            <person name="Szatraj K."/>
            <person name="Zielenkiewicz U."/>
            <person name="Pilsyk S."/>
            <person name="Malc E."/>
            <person name="Mieczkowski P."/>
            <person name="Kruszewska J.S."/>
            <person name="Biernat P."/>
            <person name="Pawlowska J."/>
        </authorList>
    </citation>
    <scope>NUCLEOTIDE SEQUENCE</scope>
    <source>
        <strain evidence="5">WA0000051536</strain>
    </source>
</reference>
<keyword evidence="2 3" id="KW-0268">Exocytosis</keyword>
<dbReference type="Proteomes" id="UP000612746">
    <property type="component" value="Unassembled WGS sequence"/>
</dbReference>
<dbReference type="InterPro" id="IPR007191">
    <property type="entry name" value="Sec8_exocyst_N"/>
</dbReference>
<keyword evidence="3" id="KW-0653">Protein transport</keyword>
<evidence type="ECO:0000256" key="3">
    <source>
        <dbReference type="RuleBase" id="RU367079"/>
    </source>
</evidence>
<dbReference type="GO" id="GO:0090522">
    <property type="term" value="P:vesicle tethering involved in exocytosis"/>
    <property type="evidence" value="ECO:0007669"/>
    <property type="project" value="UniProtKB-UniRule"/>
</dbReference>
<gene>
    <name evidence="5" type="ORF">INT44_000505</name>
</gene>
<dbReference type="InterPro" id="IPR039682">
    <property type="entry name" value="Sec8/EXOC4"/>
</dbReference>
<accession>A0A8H7PMP7</accession>
<protein>
    <recommendedName>
        <fullName evidence="3">Exocyst complex component Sec8</fullName>
    </recommendedName>
</protein>
<dbReference type="PANTHER" id="PTHR14146">
    <property type="entry name" value="EXOCYST COMPLEX COMPONENT 4"/>
    <property type="match status" value="1"/>
</dbReference>
<evidence type="ECO:0000259" key="4">
    <source>
        <dbReference type="Pfam" id="PF04048"/>
    </source>
</evidence>
<evidence type="ECO:0000256" key="1">
    <source>
        <dbReference type="ARBA" id="ARBA00022448"/>
    </source>
</evidence>
<keyword evidence="1 3" id="KW-0813">Transport</keyword>
<comment type="function">
    <text evidence="3">Component of the exocyst complex involved in the docking of exocytic vesicles with fusion sites on the plasma membrane.</text>
</comment>
<dbReference type="GO" id="GO:0000145">
    <property type="term" value="C:exocyst"/>
    <property type="evidence" value="ECO:0007669"/>
    <property type="project" value="UniProtKB-UniRule"/>
</dbReference>
<dbReference type="AlphaFoldDB" id="A0A8H7PMP7"/>
<dbReference type="EMBL" id="JAEPRA010000014">
    <property type="protein sequence ID" value="KAG2176026.1"/>
    <property type="molecule type" value="Genomic_DNA"/>
</dbReference>